<sequence length="782" mass="86285">MSRALTAAQVISLGEYLNPDFDPATLTVSQLLGVLGYHNIRFPTPYTKPKLVQLFLDEIKPKAAKFKKDRLKKENSIASDDGITDGITGKLLSGATKQPRRTSRRLSHAPSDDDEPPPRPDPPKRRRSSAQPSLGGAHKTTARTVVQPVVPEESEPEEDPPLRKVGRNKKSSQAAGSQARRISLADDSGWEDNNIFQAGAESSSPARLSPMRPQSNRKSIAVRKSRHSMSAPPQASPSSSPPKAPFIPEDLQRSPPQSKFEPDLPPTISRPPRISTPPDRVGFSPIEHRPRPSPSPRFTNKVDAHGLDLHDNTGAYDEQTPTESQSDGVGVGEPDSLEVAVYNPVTDGEQLIRRRPAPPLQRSRSRFMTVIYLIAILVTSYLVKQYKDESSSIGYCDTGSSTNQALQDLEAQRAAAVEAYNKNNRTVLYLPSVLSDAGLFEDGIPCPALPFLSALHPSTCAPCPEFASCKQHSVVCNPGYVPRPHPILSLLSPFGSGTPLVENITGDVMNGLPGLGPVAFPPRCIEDPKRKRNIGALGKAIEALLGQERGRLVCSGERPGREIASDSEGGEAKKWGLEVERLREVMKRKTAPHLLATFDDTFNEAIQQLVHWGGIIIGEDTAGKRYLAHKTPHLSWNCQLTVKSRELWEQWRASVYAFIACIGIFYLVKRTRAQHQIERKRVAELVQIALDTLRNQELAHHTDPVTAPHPYLSSLQLRDLILQDEHSISVRRRVWDQVERVVEGNANVRANLEEVQGGDELRVWRWVGSIGGPEFRKKEGSI</sequence>
<keyword evidence="11" id="KW-1185">Reference proteome</keyword>
<comment type="subcellular location">
    <subcellularLocation>
        <location evidence="1">Nucleus inner membrane</location>
    </subcellularLocation>
</comment>
<evidence type="ECO:0000256" key="2">
    <source>
        <dbReference type="ARBA" id="ARBA00022553"/>
    </source>
</evidence>
<feature type="compositionally biased region" description="Basic residues" evidence="7">
    <location>
        <begin position="98"/>
        <end position="107"/>
    </location>
</feature>
<dbReference type="AlphaFoldDB" id="A0A1B7NIK8"/>
<name>A0A1B7NIK8_9AGAM</name>
<dbReference type="Gene3D" id="1.10.10.1180">
    <property type="entry name" value="MAN1, winged-helix domain"/>
    <property type="match status" value="1"/>
</dbReference>
<dbReference type="GO" id="GO:0005637">
    <property type="term" value="C:nuclear inner membrane"/>
    <property type="evidence" value="ECO:0007669"/>
    <property type="project" value="UniProtKB-SubCell"/>
</dbReference>
<keyword evidence="6" id="KW-0539">Nucleus</keyword>
<dbReference type="OrthoDB" id="5376590at2759"/>
<dbReference type="CDD" id="cd12935">
    <property type="entry name" value="LEM_like"/>
    <property type="match status" value="1"/>
</dbReference>
<dbReference type="InterPro" id="IPR025856">
    <property type="entry name" value="HeH/LEM_domain"/>
</dbReference>
<dbReference type="GO" id="GO:0034399">
    <property type="term" value="C:nuclear periphery"/>
    <property type="evidence" value="ECO:0007669"/>
    <property type="project" value="TreeGrafter"/>
</dbReference>
<feature type="compositionally biased region" description="Basic and acidic residues" evidence="7">
    <location>
        <begin position="300"/>
        <end position="311"/>
    </location>
</feature>
<dbReference type="PANTHER" id="PTHR47808">
    <property type="entry name" value="INNER NUCLEAR MEMBRANE PROTEIN HEH2-RELATED"/>
    <property type="match status" value="1"/>
</dbReference>
<evidence type="ECO:0000313" key="10">
    <source>
        <dbReference type="EMBL" id="OAX44612.1"/>
    </source>
</evidence>
<keyword evidence="3" id="KW-0812">Transmembrane</keyword>
<evidence type="ECO:0000256" key="7">
    <source>
        <dbReference type="SAM" id="MobiDB-lite"/>
    </source>
</evidence>
<evidence type="ECO:0000259" key="8">
    <source>
        <dbReference type="Pfam" id="PF09402"/>
    </source>
</evidence>
<keyword evidence="2" id="KW-0597">Phosphoprotein</keyword>
<dbReference type="InterPro" id="IPR041885">
    <property type="entry name" value="MAN1_winged_helix_dom"/>
</dbReference>
<feature type="domain" description="HeH/LEM" evidence="9">
    <location>
        <begin position="23"/>
        <end position="56"/>
    </location>
</feature>
<evidence type="ECO:0000256" key="3">
    <source>
        <dbReference type="ARBA" id="ARBA00022692"/>
    </source>
</evidence>
<dbReference type="GO" id="GO:0071763">
    <property type="term" value="P:nuclear membrane organization"/>
    <property type="evidence" value="ECO:0007669"/>
    <property type="project" value="TreeGrafter"/>
</dbReference>
<evidence type="ECO:0008006" key="12">
    <source>
        <dbReference type="Google" id="ProtNLM"/>
    </source>
</evidence>
<evidence type="ECO:0000256" key="6">
    <source>
        <dbReference type="ARBA" id="ARBA00023242"/>
    </source>
</evidence>
<keyword evidence="4" id="KW-1133">Transmembrane helix</keyword>
<feature type="domain" description="Man1/Src1-like C-terminal" evidence="8">
    <location>
        <begin position="374"/>
        <end position="769"/>
    </location>
</feature>
<proteinExistence type="predicted"/>
<dbReference type="Pfam" id="PF09402">
    <property type="entry name" value="MSC"/>
    <property type="match status" value="1"/>
</dbReference>
<dbReference type="EMBL" id="KV448123">
    <property type="protein sequence ID" value="OAX44612.1"/>
    <property type="molecule type" value="Genomic_DNA"/>
</dbReference>
<evidence type="ECO:0000256" key="4">
    <source>
        <dbReference type="ARBA" id="ARBA00022989"/>
    </source>
</evidence>
<protein>
    <recommendedName>
        <fullName evidence="12">Man1/Src1 C-terminal domain-containing protein</fullName>
    </recommendedName>
</protein>
<gene>
    <name evidence="10" type="ORF">K503DRAFT_728840</name>
</gene>
<dbReference type="Proteomes" id="UP000092154">
    <property type="component" value="Unassembled WGS sequence"/>
</dbReference>
<feature type="compositionally biased region" description="Polar residues" evidence="7">
    <location>
        <begin position="194"/>
        <end position="218"/>
    </location>
</feature>
<accession>A0A1B7NIK8</accession>
<evidence type="ECO:0000313" key="11">
    <source>
        <dbReference type="Proteomes" id="UP000092154"/>
    </source>
</evidence>
<keyword evidence="5" id="KW-0472">Membrane</keyword>
<reference evidence="10 11" key="1">
    <citation type="submission" date="2016-06" db="EMBL/GenBank/DDBJ databases">
        <title>Comparative genomics of the ectomycorrhizal sister species Rhizopogon vinicolor and Rhizopogon vesiculosus (Basidiomycota: Boletales) reveals a divergence of the mating type B locus.</title>
        <authorList>
            <consortium name="DOE Joint Genome Institute"/>
            <person name="Mujic A.B."/>
            <person name="Kuo A."/>
            <person name="Tritt A."/>
            <person name="Lipzen A."/>
            <person name="Chen C."/>
            <person name="Johnson J."/>
            <person name="Sharma A."/>
            <person name="Barry K."/>
            <person name="Grigoriev I.V."/>
            <person name="Spatafora J.W."/>
        </authorList>
    </citation>
    <scope>NUCLEOTIDE SEQUENCE [LARGE SCALE GENOMIC DNA]</scope>
    <source>
        <strain evidence="10 11">AM-OR11-026</strain>
    </source>
</reference>
<dbReference type="InParanoid" id="A0A1B7NIK8"/>
<organism evidence="10 11">
    <name type="scientific">Rhizopogon vinicolor AM-OR11-026</name>
    <dbReference type="NCBI Taxonomy" id="1314800"/>
    <lineage>
        <taxon>Eukaryota</taxon>
        <taxon>Fungi</taxon>
        <taxon>Dikarya</taxon>
        <taxon>Basidiomycota</taxon>
        <taxon>Agaricomycotina</taxon>
        <taxon>Agaricomycetes</taxon>
        <taxon>Agaricomycetidae</taxon>
        <taxon>Boletales</taxon>
        <taxon>Suillineae</taxon>
        <taxon>Rhizopogonaceae</taxon>
        <taxon>Rhizopogon</taxon>
    </lineage>
</organism>
<feature type="region of interest" description="Disordered" evidence="7">
    <location>
        <begin position="66"/>
        <end position="330"/>
    </location>
</feature>
<dbReference type="InterPro" id="IPR018996">
    <property type="entry name" value="Man1/Src1-like_C"/>
</dbReference>
<dbReference type="InterPro" id="IPR044780">
    <property type="entry name" value="Heh2/Src1"/>
</dbReference>
<feature type="compositionally biased region" description="Low complexity" evidence="7">
    <location>
        <begin position="228"/>
        <end position="238"/>
    </location>
</feature>
<dbReference type="Pfam" id="PF12949">
    <property type="entry name" value="HeH"/>
    <property type="match status" value="1"/>
</dbReference>
<evidence type="ECO:0000256" key="1">
    <source>
        <dbReference type="ARBA" id="ARBA00004540"/>
    </source>
</evidence>
<dbReference type="GO" id="GO:0003682">
    <property type="term" value="F:chromatin binding"/>
    <property type="evidence" value="ECO:0007669"/>
    <property type="project" value="InterPro"/>
</dbReference>
<dbReference type="STRING" id="1314800.A0A1B7NIK8"/>
<dbReference type="PANTHER" id="PTHR47808:SF2">
    <property type="entry name" value="LEM DOMAIN-CONTAINING PROTEIN 2"/>
    <property type="match status" value="1"/>
</dbReference>
<dbReference type="GO" id="GO:0005783">
    <property type="term" value="C:endoplasmic reticulum"/>
    <property type="evidence" value="ECO:0007669"/>
    <property type="project" value="TreeGrafter"/>
</dbReference>
<evidence type="ECO:0000259" key="9">
    <source>
        <dbReference type="Pfam" id="PF12949"/>
    </source>
</evidence>
<evidence type="ECO:0000256" key="5">
    <source>
        <dbReference type="ARBA" id="ARBA00023136"/>
    </source>
</evidence>